<organism evidence="1 2">
    <name type="scientific">Bionectria ochroleuca</name>
    <name type="common">Gliocladium roseum</name>
    <dbReference type="NCBI Taxonomy" id="29856"/>
    <lineage>
        <taxon>Eukaryota</taxon>
        <taxon>Fungi</taxon>
        <taxon>Dikarya</taxon>
        <taxon>Ascomycota</taxon>
        <taxon>Pezizomycotina</taxon>
        <taxon>Sordariomycetes</taxon>
        <taxon>Hypocreomycetidae</taxon>
        <taxon>Hypocreales</taxon>
        <taxon>Bionectriaceae</taxon>
        <taxon>Clonostachys</taxon>
    </lineage>
</organism>
<reference evidence="1 2" key="1">
    <citation type="submission" date="2019-06" db="EMBL/GenBank/DDBJ databases">
        <authorList>
            <person name="Broberg M."/>
        </authorList>
    </citation>
    <scope>NUCLEOTIDE SEQUENCE [LARGE SCALE GENOMIC DNA]</scope>
</reference>
<gene>
    <name evidence="1" type="ORF">CLO192961_LOCUS273226</name>
</gene>
<protein>
    <recommendedName>
        <fullName evidence="3">F-box domain-containing protein</fullName>
    </recommendedName>
</protein>
<dbReference type="InterPro" id="IPR032675">
    <property type="entry name" value="LRR_dom_sf"/>
</dbReference>
<accession>A0ABY6UIN4</accession>
<name>A0ABY6UIN4_BIOOC</name>
<dbReference type="EMBL" id="CABFNS010000812">
    <property type="protein sequence ID" value="VUC29904.1"/>
    <property type="molecule type" value="Genomic_DNA"/>
</dbReference>
<dbReference type="Gene3D" id="3.80.10.10">
    <property type="entry name" value="Ribonuclease Inhibitor"/>
    <property type="match status" value="1"/>
</dbReference>
<evidence type="ECO:0000313" key="2">
    <source>
        <dbReference type="Proteomes" id="UP000766486"/>
    </source>
</evidence>
<sequence length="632" mass="70877">MDEDISKLMDGRYEANLPDGRDEYGKSDEYAGLQRCLLLETVTGGRPRADQSRLLSLPAEILASVVDILSANAKSDLASLALVNSDCQQLARSGQFADIHFDYSLNAQNLALHLGRDAERQINNEAINSISIGSCVRRVTFASSPDCVIEHHPDVFQLFWAPPENPSEGIKQKAYESYRNVQESALLAISTVMPNLEVLKWSDDLGIDESFFKQISHSSAQHIILDCLSLKMPIRLCHPIVPAVWPLRKLDLDVRLPTQVEDGESAGPRFYEDLLRLCAPSLESLKFNERGSGVANMAFYKRQDPPSFPRLRNLRLRVLDPPTSFTSLFKDSPIKSLEIPREIRNTSSMTAMVVDGFADLETLVVPHLPFRDTLSGEVAQFLQEHKKIKKLCVHENSYAKGNKAHLDRHVIPVLAQGGFEYLTSLSLQWGGAGIDETEMSAVHVPKASLDVLGQITSLQKLKLGAGVTSGWQCQWLVDHESLIEVLRPLQKLQLLAFYRDTYSTSGDSDPDVGDYYMTRSVNDGERSMANERPEFDVNFHQDASQEERLNQNITIWERAHRNRMLRYAEGYASVLQALETIVCGQLPIAIEGDPQEPKGIRKAIPLTEYRDVCYTYLQTTFGLGKWLEAVET</sequence>
<evidence type="ECO:0008006" key="3">
    <source>
        <dbReference type="Google" id="ProtNLM"/>
    </source>
</evidence>
<keyword evidence="2" id="KW-1185">Reference proteome</keyword>
<comment type="caution">
    <text evidence="1">The sequence shown here is derived from an EMBL/GenBank/DDBJ whole genome shotgun (WGS) entry which is preliminary data.</text>
</comment>
<proteinExistence type="predicted"/>
<dbReference type="Proteomes" id="UP000766486">
    <property type="component" value="Unassembled WGS sequence"/>
</dbReference>
<evidence type="ECO:0000313" key="1">
    <source>
        <dbReference type="EMBL" id="VUC29904.1"/>
    </source>
</evidence>